<reference evidence="1" key="1">
    <citation type="journal article" date="2015" name="Nature">
        <title>Complex archaea that bridge the gap between prokaryotes and eukaryotes.</title>
        <authorList>
            <person name="Spang A."/>
            <person name="Saw J.H."/>
            <person name="Jorgensen S.L."/>
            <person name="Zaremba-Niedzwiedzka K."/>
            <person name="Martijn J."/>
            <person name="Lind A.E."/>
            <person name="van Eijk R."/>
            <person name="Schleper C."/>
            <person name="Guy L."/>
            <person name="Ettema T.J."/>
        </authorList>
    </citation>
    <scope>NUCLEOTIDE SEQUENCE</scope>
</reference>
<accession>A0A0F9V0Y4</accession>
<gene>
    <name evidence="1" type="ORF">LCGC14_0141210</name>
</gene>
<sequence>MTCPIKFKYEYENQFYPRQLGKWKNYIDDIARSCGIPESILNAEPDYARKERAKERVMLTYPKVTYVKTIYRPPVCIEFKSGDEFNFTDKDAALLADIARVVNFQRVCEFVAEPIYAVWDVNVYWKSCDEFCINSRLRSNGAIVDTTLSAEQALHLSDELNKVLNAQRAKLGDIIRIKRNNFDPSWMQKNEYEVIGNSNCFADDEITVKTRRGSYYVESGDYDIIRRANGLVTTGKEKTVCQDCKGTGRITMLIRDVDCDCVKNTVT</sequence>
<proteinExistence type="predicted"/>
<evidence type="ECO:0000313" key="1">
    <source>
        <dbReference type="EMBL" id="KKN98880.1"/>
    </source>
</evidence>
<comment type="caution">
    <text evidence="1">The sequence shown here is derived from an EMBL/GenBank/DDBJ whole genome shotgun (WGS) entry which is preliminary data.</text>
</comment>
<organism evidence="1">
    <name type="scientific">marine sediment metagenome</name>
    <dbReference type="NCBI Taxonomy" id="412755"/>
    <lineage>
        <taxon>unclassified sequences</taxon>
        <taxon>metagenomes</taxon>
        <taxon>ecological metagenomes</taxon>
    </lineage>
</organism>
<protein>
    <submittedName>
        <fullName evidence="1">Uncharacterized protein</fullName>
    </submittedName>
</protein>
<name>A0A0F9V0Y4_9ZZZZ</name>
<dbReference type="EMBL" id="LAZR01000049">
    <property type="protein sequence ID" value="KKN98880.1"/>
    <property type="molecule type" value="Genomic_DNA"/>
</dbReference>
<dbReference type="AlphaFoldDB" id="A0A0F9V0Y4"/>